<dbReference type="Pfam" id="PF00491">
    <property type="entry name" value="Arginase"/>
    <property type="match status" value="1"/>
</dbReference>
<keyword evidence="4 5" id="KW-0464">Manganese</keyword>
<evidence type="ECO:0000256" key="1">
    <source>
        <dbReference type="ARBA" id="ARBA00022723"/>
    </source>
</evidence>
<accession>A0AAP2P473</accession>
<feature type="binding site" evidence="5">
    <location>
        <position position="244"/>
    </location>
    <ligand>
        <name>Mn(2+)</name>
        <dbReference type="ChEBI" id="CHEBI:29035"/>
        <label>2</label>
    </ligand>
</feature>
<evidence type="ECO:0000313" key="9">
    <source>
        <dbReference type="Proteomes" id="UP000289372"/>
    </source>
</evidence>
<dbReference type="GO" id="GO:0033389">
    <property type="term" value="P:putrescine biosynthetic process from arginine, via agmatine"/>
    <property type="evidence" value="ECO:0007669"/>
    <property type="project" value="TreeGrafter"/>
</dbReference>
<comment type="cofactor">
    <cofactor evidence="5">
        <name>Mn(2+)</name>
        <dbReference type="ChEBI" id="CHEBI:29035"/>
    </cofactor>
    <text evidence="5">Binds 2 manganese ions per subunit.</text>
</comment>
<evidence type="ECO:0000256" key="2">
    <source>
        <dbReference type="ARBA" id="ARBA00022801"/>
    </source>
</evidence>
<evidence type="ECO:0000256" key="6">
    <source>
        <dbReference type="NCBIfam" id="TIGR01227"/>
    </source>
</evidence>
<reference evidence="8 9" key="1">
    <citation type="submission" date="2018-02" db="EMBL/GenBank/DDBJ databases">
        <title>Characterization of Xanthomonas diversity in transplant houses and field plants.</title>
        <authorList>
            <person name="Abrahamian P."/>
            <person name="Timilsina S."/>
            <person name="Minsavage G.V."/>
            <person name="Goss E.M."/>
            <person name="Jones J.B."/>
            <person name="Vallad G.E."/>
        </authorList>
    </citation>
    <scope>NUCLEOTIDE SEQUENCE [LARGE SCALE GENOMIC DNA]</scope>
    <source>
        <strain evidence="8 9">GEV2132</strain>
    </source>
</reference>
<dbReference type="GO" id="GO:0030145">
    <property type="term" value="F:manganese ion binding"/>
    <property type="evidence" value="ECO:0007669"/>
    <property type="project" value="UniProtKB-UniRule"/>
</dbReference>
<evidence type="ECO:0000256" key="5">
    <source>
        <dbReference type="HAMAP-Rule" id="MF_00737"/>
    </source>
</evidence>
<evidence type="ECO:0000256" key="7">
    <source>
        <dbReference type="PROSITE-ProRule" id="PRU00742"/>
    </source>
</evidence>
<feature type="binding site" evidence="5">
    <location>
        <position position="155"/>
    </location>
    <ligand>
        <name>Mn(2+)</name>
        <dbReference type="ChEBI" id="CHEBI:29035"/>
        <label>2</label>
    </ligand>
</feature>
<feature type="binding site" evidence="5">
    <location>
        <position position="157"/>
    </location>
    <ligand>
        <name>Mn(2+)</name>
        <dbReference type="ChEBI" id="CHEBI:29035"/>
        <label>1</label>
    </ligand>
</feature>
<sequence>MAAAGSARVNLAWHGRVDLPASADTRRWHQGVALDPRPGVPGIALLGFASDEGVRRNAGRPGAAQGPGALRKALANLPVLHCAPLYDAGDITCMDQALELAQARYSHRAQQLLDQGHWVIGLGGGHEIGYASYAALRGHLGASKARIGIFNFDAHFDLREQGSASSGTPFLQALEHARSSGSPLQYHCIGVSRSGNTPRLFATAEREGAHYLTDDVLCTWNWQAQAEVLRAWCEAVDVIYLTLCLDVLPQAVAPGVSAPNPRGVSLEVLEALLDLVMASGKVRVVDVAELCPPLDPDQATARVAARLIHRMVSAQAQWGDTGWQKAVS</sequence>
<feature type="binding site" evidence="5">
    <location>
        <position position="126"/>
    </location>
    <ligand>
        <name>Mn(2+)</name>
        <dbReference type="ChEBI" id="CHEBI:29035"/>
        <label>1</label>
    </ligand>
</feature>
<organism evidence="8 9">
    <name type="scientific">Xanthomonas perforans</name>
    <dbReference type="NCBI Taxonomy" id="442694"/>
    <lineage>
        <taxon>Bacteria</taxon>
        <taxon>Pseudomonadati</taxon>
        <taxon>Pseudomonadota</taxon>
        <taxon>Gammaproteobacteria</taxon>
        <taxon>Lysobacterales</taxon>
        <taxon>Lysobacteraceae</taxon>
        <taxon>Xanthomonas</taxon>
    </lineage>
</organism>
<gene>
    <name evidence="5 8" type="primary">hutG</name>
    <name evidence="8" type="ORF">DB769_08985</name>
</gene>
<comment type="catalytic activity">
    <reaction evidence="5">
        <text>N-formimidoyl-L-glutamate + H2O = formamide + L-glutamate</text>
        <dbReference type="Rhea" id="RHEA:22492"/>
        <dbReference type="ChEBI" id="CHEBI:15377"/>
        <dbReference type="ChEBI" id="CHEBI:16397"/>
        <dbReference type="ChEBI" id="CHEBI:29985"/>
        <dbReference type="ChEBI" id="CHEBI:58928"/>
        <dbReference type="EC" id="3.5.3.8"/>
    </reaction>
</comment>
<dbReference type="PROSITE" id="PS51409">
    <property type="entry name" value="ARGINASE_2"/>
    <property type="match status" value="1"/>
</dbReference>
<protein>
    <recommendedName>
        <fullName evidence="5 6">Formimidoylglutamase</fullName>
        <ecNumber evidence="5 6">3.5.3.8</ecNumber>
    </recommendedName>
    <alternativeName>
        <fullName evidence="5">Formiminoglutamase</fullName>
    </alternativeName>
    <alternativeName>
        <fullName evidence="5">Formiminoglutamate hydrolase</fullName>
    </alternativeName>
</protein>
<dbReference type="CDD" id="cd09988">
    <property type="entry name" value="Formimidoylglutamase"/>
    <property type="match status" value="1"/>
</dbReference>
<dbReference type="InterPro" id="IPR006035">
    <property type="entry name" value="Ureohydrolase"/>
</dbReference>
<dbReference type="Proteomes" id="UP000289372">
    <property type="component" value="Unassembled WGS sequence"/>
</dbReference>
<feature type="binding site" evidence="5">
    <location>
        <position position="246"/>
    </location>
    <ligand>
        <name>Mn(2+)</name>
        <dbReference type="ChEBI" id="CHEBI:29035"/>
        <label>2</label>
    </ligand>
</feature>
<comment type="pathway">
    <text evidence="5">Amino-acid degradation; L-histidine degradation into L-glutamate; L-glutamate from N-formimidoyl-L-glutamate (hydrolase route): step 1/1.</text>
</comment>
<dbReference type="SUPFAM" id="SSF52768">
    <property type="entry name" value="Arginase/deacetylase"/>
    <property type="match status" value="1"/>
</dbReference>
<dbReference type="NCBIfam" id="TIGR01227">
    <property type="entry name" value="hutG"/>
    <property type="match status" value="1"/>
</dbReference>
<dbReference type="HAMAP" id="MF_00737">
    <property type="entry name" value="Formimidoylglutam"/>
    <property type="match status" value="1"/>
</dbReference>
<feature type="binding site" evidence="5">
    <location>
        <position position="244"/>
    </location>
    <ligand>
        <name>Mn(2+)</name>
        <dbReference type="ChEBI" id="CHEBI:29035"/>
        <label>1</label>
    </ligand>
</feature>
<keyword evidence="3 5" id="KW-0369">Histidine metabolism</keyword>
<evidence type="ECO:0000313" key="8">
    <source>
        <dbReference type="EMBL" id="RXD54508.1"/>
    </source>
</evidence>
<keyword evidence="2 5" id="KW-0378">Hydrolase</keyword>
<evidence type="ECO:0000256" key="4">
    <source>
        <dbReference type="ARBA" id="ARBA00023211"/>
    </source>
</evidence>
<dbReference type="PANTHER" id="PTHR11358">
    <property type="entry name" value="ARGINASE/AGMATINASE"/>
    <property type="match status" value="1"/>
</dbReference>
<comment type="caution">
    <text evidence="8">The sequence shown here is derived from an EMBL/GenBank/DDBJ whole genome shotgun (WGS) entry which is preliminary data.</text>
</comment>
<comment type="function">
    <text evidence="5">Catalyzes the conversion of N-formimidoyl-L-glutamate to L-glutamate and formamide.</text>
</comment>
<dbReference type="GO" id="GO:0019556">
    <property type="term" value="P:L-histidine catabolic process to glutamate and formamide"/>
    <property type="evidence" value="ECO:0007669"/>
    <property type="project" value="UniProtKB-UniRule"/>
</dbReference>
<dbReference type="EMBL" id="PUUL01000044">
    <property type="protein sequence ID" value="RXD54508.1"/>
    <property type="molecule type" value="Genomic_DNA"/>
</dbReference>
<dbReference type="GO" id="GO:0008783">
    <property type="term" value="F:agmatinase activity"/>
    <property type="evidence" value="ECO:0007669"/>
    <property type="project" value="TreeGrafter"/>
</dbReference>
<dbReference type="GO" id="GO:0050415">
    <property type="term" value="F:formimidoylglutamase activity"/>
    <property type="evidence" value="ECO:0007669"/>
    <property type="project" value="UniProtKB-UniRule"/>
</dbReference>
<feature type="binding site" evidence="5">
    <location>
        <position position="153"/>
    </location>
    <ligand>
        <name>Mn(2+)</name>
        <dbReference type="ChEBI" id="CHEBI:29035"/>
        <label>2</label>
    </ligand>
</feature>
<dbReference type="InterPro" id="IPR023696">
    <property type="entry name" value="Ureohydrolase_dom_sf"/>
</dbReference>
<comment type="similarity">
    <text evidence="5 7">Belongs to the arginase family.</text>
</comment>
<keyword evidence="1 5" id="KW-0479">Metal-binding</keyword>
<dbReference type="InterPro" id="IPR005923">
    <property type="entry name" value="HutG"/>
</dbReference>
<dbReference type="EC" id="3.5.3.8" evidence="5 6"/>
<evidence type="ECO:0000256" key="3">
    <source>
        <dbReference type="ARBA" id="ARBA00022808"/>
    </source>
</evidence>
<proteinExistence type="inferred from homology"/>
<dbReference type="PANTHER" id="PTHR11358:SF35">
    <property type="entry name" value="FORMIMIDOYLGLUTAMASE"/>
    <property type="match status" value="1"/>
</dbReference>
<dbReference type="AlphaFoldDB" id="A0AAP2P473"/>
<dbReference type="Gene3D" id="3.40.800.10">
    <property type="entry name" value="Ureohydrolase domain"/>
    <property type="match status" value="1"/>
</dbReference>
<feature type="binding site" evidence="5">
    <location>
        <position position="153"/>
    </location>
    <ligand>
        <name>Mn(2+)</name>
        <dbReference type="ChEBI" id="CHEBI:29035"/>
        <label>1</label>
    </ligand>
</feature>
<name>A0AAP2P473_XANPE</name>